<organism evidence="23 24">
    <name type="scientific">Leptonema illini</name>
    <dbReference type="NCBI Taxonomy" id="183"/>
    <lineage>
        <taxon>Bacteria</taxon>
        <taxon>Pseudomonadati</taxon>
        <taxon>Spirochaetota</taxon>
        <taxon>Spirochaetia</taxon>
        <taxon>Leptospirales</taxon>
        <taxon>Leptospiraceae</taxon>
        <taxon>Leptonema</taxon>
    </lineage>
</organism>
<comment type="catalytic activity">
    <reaction evidence="18">
        <text>N(6)-methyl-ATP + H2O = N(6)-methyl-AMP + diphosphate + H(+)</text>
        <dbReference type="Rhea" id="RHEA:67608"/>
        <dbReference type="ChEBI" id="CHEBI:15377"/>
        <dbReference type="ChEBI" id="CHEBI:15378"/>
        <dbReference type="ChEBI" id="CHEBI:33019"/>
        <dbReference type="ChEBI" id="CHEBI:144842"/>
        <dbReference type="ChEBI" id="CHEBI:172873"/>
    </reaction>
    <physiologicalReaction direction="left-to-right" evidence="18">
        <dbReference type="Rhea" id="RHEA:67609"/>
    </physiologicalReaction>
</comment>
<comment type="cofactor">
    <cofactor evidence="1">
        <name>Mg(2+)</name>
        <dbReference type="ChEBI" id="CHEBI:18420"/>
    </cofactor>
</comment>
<dbReference type="InterPro" id="IPR000086">
    <property type="entry name" value="NUDIX_hydrolase_dom"/>
</dbReference>
<dbReference type="PANTHER" id="PTHR43758:SF2">
    <property type="entry name" value="OXIDIZED PURINE NUCLEOSIDE TRIPHOSPHATE HYDROLASE"/>
    <property type="match status" value="1"/>
</dbReference>
<dbReference type="AlphaFoldDB" id="A0A833GYR2"/>
<dbReference type="GO" id="GO:0008828">
    <property type="term" value="F:dATP diphosphatase activity"/>
    <property type="evidence" value="ECO:0007669"/>
    <property type="project" value="UniProtKB-EC"/>
</dbReference>
<dbReference type="PRINTS" id="PR01403">
    <property type="entry name" value="8OXTPHPHTASE"/>
</dbReference>
<comment type="similarity">
    <text evidence="2">Belongs to the Nudix hydrolase family.</text>
</comment>
<dbReference type="InterPro" id="IPR020084">
    <property type="entry name" value="NUDIX_hydrolase_CS"/>
</dbReference>
<proteinExistence type="inferred from homology"/>
<evidence type="ECO:0000259" key="22">
    <source>
        <dbReference type="PROSITE" id="PS51462"/>
    </source>
</evidence>
<comment type="catalytic activity">
    <reaction evidence="7">
        <text>8-oxo-dATP + H2O = 8-oxo-dAMP + diphosphate + H(+)</text>
        <dbReference type="Rhea" id="RHEA:65396"/>
        <dbReference type="ChEBI" id="CHEBI:15377"/>
        <dbReference type="ChEBI" id="CHEBI:15378"/>
        <dbReference type="ChEBI" id="CHEBI:33019"/>
        <dbReference type="ChEBI" id="CHEBI:71361"/>
        <dbReference type="ChEBI" id="CHEBI:172871"/>
    </reaction>
    <physiologicalReaction direction="left-to-right" evidence="7">
        <dbReference type="Rhea" id="RHEA:65397"/>
    </physiologicalReaction>
</comment>
<evidence type="ECO:0000313" key="23">
    <source>
        <dbReference type="EMBL" id="KAB2930376.1"/>
    </source>
</evidence>
<evidence type="ECO:0000256" key="11">
    <source>
        <dbReference type="ARBA" id="ARBA00026103"/>
    </source>
</evidence>
<evidence type="ECO:0000256" key="19">
    <source>
        <dbReference type="ARBA" id="ARBA00048894"/>
    </source>
</evidence>
<evidence type="ECO:0000313" key="24">
    <source>
        <dbReference type="Proteomes" id="UP000460298"/>
    </source>
</evidence>
<comment type="catalytic activity">
    <reaction evidence="20">
        <text>N(6)-methyl-dATP + H2O = N(6)-methyl-dAMP + diphosphate + H(+)</text>
        <dbReference type="Rhea" id="RHEA:67604"/>
        <dbReference type="ChEBI" id="CHEBI:15377"/>
        <dbReference type="ChEBI" id="CHEBI:15378"/>
        <dbReference type="ChEBI" id="CHEBI:33019"/>
        <dbReference type="ChEBI" id="CHEBI:169976"/>
        <dbReference type="ChEBI" id="CHEBI:172872"/>
    </reaction>
    <physiologicalReaction direction="left-to-right" evidence="20">
        <dbReference type="Rhea" id="RHEA:67605"/>
    </physiologicalReaction>
</comment>
<comment type="catalytic activity">
    <reaction evidence="19">
        <text>O(6)-methyl-dGTP + H2O = O(6)-methyl-dGMP + diphosphate + H(+)</text>
        <dbReference type="Rhea" id="RHEA:67600"/>
        <dbReference type="ChEBI" id="CHEBI:15377"/>
        <dbReference type="ChEBI" id="CHEBI:15378"/>
        <dbReference type="ChEBI" id="CHEBI:33019"/>
        <dbReference type="ChEBI" id="CHEBI:169974"/>
        <dbReference type="ChEBI" id="CHEBI:169975"/>
    </reaction>
    <physiologicalReaction direction="left-to-right" evidence="19">
        <dbReference type="Rhea" id="RHEA:67601"/>
    </physiologicalReaction>
</comment>
<dbReference type="PANTHER" id="PTHR43758">
    <property type="entry name" value="7,8-DIHYDRO-8-OXOGUANINE TRIPHOSPHATASE"/>
    <property type="match status" value="1"/>
</dbReference>
<dbReference type="GO" id="GO:0005737">
    <property type="term" value="C:cytoplasm"/>
    <property type="evidence" value="ECO:0007669"/>
    <property type="project" value="TreeGrafter"/>
</dbReference>
<evidence type="ECO:0000256" key="3">
    <source>
        <dbReference type="ARBA" id="ARBA00011245"/>
    </source>
</evidence>
<dbReference type="EC" id="3.6.1.56" evidence="11"/>
<evidence type="ECO:0000256" key="8">
    <source>
        <dbReference type="ARBA" id="ARBA00024459"/>
    </source>
</evidence>
<evidence type="ECO:0000256" key="13">
    <source>
        <dbReference type="ARBA" id="ARBA00029673"/>
    </source>
</evidence>
<comment type="function">
    <text evidence="21">Oxidized purine nucleoside triphosphate hydrolase which is a prominent sanitizer of the oxidized nucleotide pool. Catalyzes the hydrolysis of 2-oxo-dATP (2-hydroxy-dATP) into 2-oxo-dAMP. Also has a significant hydrolase activity toward 2-oxo-ATP, 8-oxo-dGTP and 8-oxo-dATP. Through the hydrolysis of oxidized purine nucleoside triphosphates, prevents their incorporation into DNA and the subsequent transversions A:T to C:G and G:C to T:A. Also catalyzes the hydrolysis of methylated purine nucleoside triphosphate preventing their integration into DNA. Through this antimutagenic activity protects cells from oxidative stress.</text>
</comment>
<dbReference type="PROSITE" id="PS00893">
    <property type="entry name" value="NUDIX_BOX"/>
    <property type="match status" value="1"/>
</dbReference>
<dbReference type="CDD" id="cd03427">
    <property type="entry name" value="NUDIX_MTH1_Nudt1"/>
    <property type="match status" value="1"/>
</dbReference>
<evidence type="ECO:0000256" key="10">
    <source>
        <dbReference type="ARBA" id="ARBA00024596"/>
    </source>
</evidence>
<dbReference type="Proteomes" id="UP000460298">
    <property type="component" value="Unassembled WGS sequence"/>
</dbReference>
<dbReference type="PROSITE" id="PS51462">
    <property type="entry name" value="NUDIX"/>
    <property type="match status" value="1"/>
</dbReference>
<comment type="catalytic activity">
    <reaction evidence="10">
        <text>2-oxo-ATP + H2O = 2-oxo-AMP + diphosphate + H(+)</text>
        <dbReference type="Rhea" id="RHEA:67392"/>
        <dbReference type="ChEBI" id="CHEBI:15377"/>
        <dbReference type="ChEBI" id="CHEBI:15378"/>
        <dbReference type="ChEBI" id="CHEBI:33019"/>
        <dbReference type="ChEBI" id="CHEBI:71395"/>
        <dbReference type="ChEBI" id="CHEBI:172878"/>
    </reaction>
    <physiologicalReaction direction="left-to-right" evidence="10">
        <dbReference type="Rhea" id="RHEA:67393"/>
    </physiologicalReaction>
</comment>
<evidence type="ECO:0000256" key="6">
    <source>
        <dbReference type="ARBA" id="ARBA00022842"/>
    </source>
</evidence>
<evidence type="ECO:0000256" key="16">
    <source>
        <dbReference type="ARBA" id="ARBA00031927"/>
    </source>
</evidence>
<dbReference type="Pfam" id="PF00293">
    <property type="entry name" value="NUDIX"/>
    <property type="match status" value="1"/>
</dbReference>
<sequence length="427" mass="48542">MMDAILLVDFKLVDSPGLRVDGDRIRSHQFRYRNGLHRFDSPRQFFCIQNEAAIRNQFIFIMTAKNGKEKDAQFAGIDIGGAKKGFHLCLINEQGAVTDLVRLKTSESVSRYLQEQKPSCIAIDGPSRSVRTTARTREAERQIRTLDYRLQWTPQAGGRAQEWMQQSEYLWSVLRRDFPQIPICETFPTAIQDRVLTEEVQLPLAMLQSRLLREHTKDFFDAILAATAARRIHRKEAEVFGVNDEIGSIYLPADPFRDYTLTLIVAGEQILLGRKKRGLGEGYWNGFGGKVEADETIASAAAREILEEVGLRVKARDLIPAGLLFFTFADSNVRPIRGTVFRAENFSGEPAESDEMAPQWFDISAIPYDRMWGDDVFWFPLMLEKRPFVASFHVGVDNAIERRTLVETEAAFAAVQRGKSRRPFASI</sequence>
<dbReference type="GO" id="GO:0046872">
    <property type="term" value="F:metal ion binding"/>
    <property type="evidence" value="ECO:0007669"/>
    <property type="project" value="UniProtKB-KW"/>
</dbReference>
<evidence type="ECO:0000256" key="20">
    <source>
        <dbReference type="ARBA" id="ARBA00049032"/>
    </source>
</evidence>
<dbReference type="Gene3D" id="3.90.79.10">
    <property type="entry name" value="Nucleoside Triphosphate Pyrophosphohydrolase"/>
    <property type="match status" value="1"/>
</dbReference>
<keyword evidence="5" id="KW-0378">Hydrolase</keyword>
<keyword evidence="6" id="KW-0460">Magnesium</keyword>
<protein>
    <recommendedName>
        <fullName evidence="12">Oxidized purine nucleoside triphosphate hydrolase</fullName>
        <ecNumber evidence="11">3.6.1.56</ecNumber>
    </recommendedName>
    <alternativeName>
        <fullName evidence="16">2-hydroxy-dATP diphosphatase</fullName>
    </alternativeName>
    <alternativeName>
        <fullName evidence="15">7,8-dihydro-8-oxoguanine triphosphatase</fullName>
    </alternativeName>
    <alternativeName>
        <fullName evidence="14">8-oxo-dGTPase</fullName>
    </alternativeName>
    <alternativeName>
        <fullName evidence="17">Methylated purine nucleoside triphosphate hydrolase</fullName>
    </alternativeName>
    <alternativeName>
        <fullName evidence="13">Nucleoside diphosphate-linked moiety X motif 1</fullName>
    </alternativeName>
</protein>
<evidence type="ECO:0000256" key="17">
    <source>
        <dbReference type="ARBA" id="ARBA00032071"/>
    </source>
</evidence>
<comment type="caution">
    <text evidence="23">The sequence shown here is derived from an EMBL/GenBank/DDBJ whole genome shotgun (WGS) entry which is preliminary data.</text>
</comment>
<evidence type="ECO:0000256" key="12">
    <source>
        <dbReference type="ARBA" id="ARBA00026218"/>
    </source>
</evidence>
<accession>A0A833GYR2</accession>
<dbReference type="GO" id="GO:0042262">
    <property type="term" value="P:DNA protection"/>
    <property type="evidence" value="ECO:0007669"/>
    <property type="project" value="InterPro"/>
</dbReference>
<dbReference type="InterPro" id="IPR015797">
    <property type="entry name" value="NUDIX_hydrolase-like_dom_sf"/>
</dbReference>
<name>A0A833GYR2_9LEPT</name>
<dbReference type="EMBL" id="WBUI01000021">
    <property type="protein sequence ID" value="KAB2930376.1"/>
    <property type="molecule type" value="Genomic_DNA"/>
</dbReference>
<evidence type="ECO:0000256" key="14">
    <source>
        <dbReference type="ARBA" id="ARBA00030634"/>
    </source>
</evidence>
<evidence type="ECO:0000256" key="1">
    <source>
        <dbReference type="ARBA" id="ARBA00001946"/>
    </source>
</evidence>
<evidence type="ECO:0000256" key="18">
    <source>
        <dbReference type="ARBA" id="ARBA00048002"/>
    </source>
</evidence>
<evidence type="ECO:0000256" key="15">
    <source>
        <dbReference type="ARBA" id="ARBA00030682"/>
    </source>
</evidence>
<gene>
    <name evidence="23" type="ORF">F9K24_17075</name>
</gene>
<evidence type="ECO:0000256" key="21">
    <source>
        <dbReference type="ARBA" id="ARBA00053094"/>
    </source>
</evidence>
<evidence type="ECO:0000256" key="5">
    <source>
        <dbReference type="ARBA" id="ARBA00022801"/>
    </source>
</evidence>
<evidence type="ECO:0000256" key="4">
    <source>
        <dbReference type="ARBA" id="ARBA00022723"/>
    </source>
</evidence>
<comment type="catalytic activity">
    <reaction evidence="9">
        <text>8-oxo-dGTP + H2O = 8-oxo-dGMP + diphosphate + H(+)</text>
        <dbReference type="Rhea" id="RHEA:31575"/>
        <dbReference type="ChEBI" id="CHEBI:15377"/>
        <dbReference type="ChEBI" id="CHEBI:15378"/>
        <dbReference type="ChEBI" id="CHEBI:33019"/>
        <dbReference type="ChEBI" id="CHEBI:63224"/>
        <dbReference type="ChEBI" id="CHEBI:77896"/>
    </reaction>
    <physiologicalReaction direction="left-to-right" evidence="9">
        <dbReference type="Rhea" id="RHEA:31576"/>
    </physiologicalReaction>
</comment>
<comment type="catalytic activity">
    <reaction evidence="8">
        <text>2-oxo-dATP + H2O = 2-oxo-dAMP + diphosphate + H(+)</text>
        <dbReference type="Rhea" id="RHEA:31583"/>
        <dbReference type="ChEBI" id="CHEBI:15377"/>
        <dbReference type="ChEBI" id="CHEBI:15378"/>
        <dbReference type="ChEBI" id="CHEBI:33019"/>
        <dbReference type="ChEBI" id="CHEBI:63212"/>
        <dbReference type="ChEBI" id="CHEBI:77897"/>
        <dbReference type="EC" id="3.6.1.56"/>
    </reaction>
    <physiologicalReaction direction="left-to-right" evidence="8">
        <dbReference type="Rhea" id="RHEA:31584"/>
    </physiologicalReaction>
</comment>
<evidence type="ECO:0000256" key="2">
    <source>
        <dbReference type="ARBA" id="ARBA00005582"/>
    </source>
</evidence>
<reference evidence="23 24" key="1">
    <citation type="submission" date="2019-10" db="EMBL/GenBank/DDBJ databases">
        <title>Extracellular Electron Transfer in a Candidatus Methanoperedens spp. Enrichment Culture.</title>
        <authorList>
            <person name="Berger S."/>
            <person name="Rangel Shaw D."/>
            <person name="Berben T."/>
            <person name="In 'T Zandt M."/>
            <person name="Frank J."/>
            <person name="Reimann J."/>
            <person name="Jetten M.S.M."/>
            <person name="Welte C.U."/>
        </authorList>
    </citation>
    <scope>NUCLEOTIDE SEQUENCE [LARGE SCALE GENOMIC DNA]</scope>
    <source>
        <strain evidence="23">SB12</strain>
    </source>
</reference>
<evidence type="ECO:0000256" key="7">
    <source>
        <dbReference type="ARBA" id="ARBA00024448"/>
    </source>
</evidence>
<keyword evidence="4" id="KW-0479">Metal-binding</keyword>
<comment type="subunit">
    <text evidence="3">Monomer.</text>
</comment>
<dbReference type="GO" id="GO:0008413">
    <property type="term" value="F:8-oxo-7,8-dihydroguanosine triphosphate pyrophosphatase activity"/>
    <property type="evidence" value="ECO:0007669"/>
    <property type="project" value="InterPro"/>
</dbReference>
<evidence type="ECO:0000256" key="9">
    <source>
        <dbReference type="ARBA" id="ARBA00024486"/>
    </source>
</evidence>
<feature type="domain" description="Nudix hydrolase" evidence="22">
    <location>
        <begin position="255"/>
        <end position="384"/>
    </location>
</feature>
<dbReference type="SUPFAM" id="SSF55811">
    <property type="entry name" value="Nudix"/>
    <property type="match status" value="1"/>
</dbReference>
<dbReference type="InterPro" id="IPR003563">
    <property type="entry name" value="8ODP"/>
</dbReference>